<dbReference type="Gene3D" id="3.60.60.10">
    <property type="entry name" value="Penicillin V Acylase, Chain A"/>
    <property type="match status" value="1"/>
</dbReference>
<dbReference type="AlphaFoldDB" id="A0A6P8YG68"/>
<dbReference type="PANTHER" id="PTHR34180:SF1">
    <property type="entry name" value="BETA-ALANYL-DOPAMINE_CARCININE HYDROLASE"/>
    <property type="match status" value="1"/>
</dbReference>
<dbReference type="NCBIfam" id="NF040521">
    <property type="entry name" value="C45_proenzyme"/>
    <property type="match status" value="1"/>
</dbReference>
<name>A0A6P8YG68_THRPL</name>
<dbReference type="InterPro" id="IPR047801">
    <property type="entry name" value="Peptidase_C45"/>
</dbReference>
<evidence type="ECO:0000313" key="3">
    <source>
        <dbReference type="Proteomes" id="UP000515158"/>
    </source>
</evidence>
<evidence type="ECO:0000259" key="2">
    <source>
        <dbReference type="Pfam" id="PF03417"/>
    </source>
</evidence>
<feature type="region of interest" description="Disordered" evidence="1">
    <location>
        <begin position="48"/>
        <end position="73"/>
    </location>
</feature>
<dbReference type="CTD" id="136031962"/>
<dbReference type="RefSeq" id="XP_034232952.1">
    <property type="nucleotide sequence ID" value="XM_034377061.1"/>
</dbReference>
<dbReference type="Pfam" id="PF03417">
    <property type="entry name" value="AAT"/>
    <property type="match status" value="1"/>
</dbReference>
<dbReference type="InterPro" id="IPR047794">
    <property type="entry name" value="C45_proenzyme-like"/>
</dbReference>
<dbReference type="OrthoDB" id="189997at2759"/>
<protein>
    <submittedName>
        <fullName evidence="4">Uncharacterized protein LOC117640533 isoform X1</fullName>
    </submittedName>
</protein>
<accession>A0A6P8YG68</accession>
<proteinExistence type="predicted"/>
<keyword evidence="3" id="KW-1185">Reference proteome</keyword>
<dbReference type="Gene3D" id="1.10.10.2120">
    <property type="match status" value="1"/>
</dbReference>
<sequence>MAPKHDPTSQWRACRTLVYSDSTARHSAAPHGTPARQSGKFEQIALGAGGRRRDAPFGRSQKVTSDEGGWPSDADAQAVQCRLDEDVPFRLAQGLVHADADLDAVAAQVTALVTDDFRRHATTASSEDATMPVVERIGRRQAIPILYTKGTHYEVGFDVGRNFSGIIHSFLAASRSLEEYLSVYETDAGRRAYEDTLAAVKANFPQYIQELQGTADGAKVPFHKLFLLHMDEITPNVAGRAASQATNGCSTVCVNHPGQELLGHTEDALAETLNHVYLVSAHIVSAEPQGRWKVSEEKFTALCYAGHLPGFCMGYNHHGMVFSVNIIKAARLAAGRTPRHFLTRALLAAENFAAAQQVLRDEGCGAGDAVSINMTFLAQEGDRLFHNAEVGPACSDCRSPLSILTCSPGEHIFHCNKYLRLQIPEVGGAIVSSSDARYATYESQKDTTTLNDVIRLLGDQSHPEHTIFREAGDDDYVKTVTVGIFDCVNRTWSIYTDNPKTHDPIVVLPLLLKKPTK</sequence>
<organism evidence="4">
    <name type="scientific">Thrips palmi</name>
    <name type="common">Melon thrips</name>
    <dbReference type="NCBI Taxonomy" id="161013"/>
    <lineage>
        <taxon>Eukaryota</taxon>
        <taxon>Metazoa</taxon>
        <taxon>Ecdysozoa</taxon>
        <taxon>Arthropoda</taxon>
        <taxon>Hexapoda</taxon>
        <taxon>Insecta</taxon>
        <taxon>Pterygota</taxon>
        <taxon>Neoptera</taxon>
        <taxon>Paraneoptera</taxon>
        <taxon>Thysanoptera</taxon>
        <taxon>Terebrantia</taxon>
        <taxon>Thripoidea</taxon>
        <taxon>Thripidae</taxon>
        <taxon>Thrips</taxon>
    </lineage>
</organism>
<dbReference type="InParanoid" id="A0A6P8YG68"/>
<dbReference type="InterPro" id="IPR005079">
    <property type="entry name" value="Peptidase_C45_hydrolase"/>
</dbReference>
<gene>
    <name evidence="4" type="primary">LOC117640533</name>
</gene>
<dbReference type="GeneID" id="117640533"/>
<dbReference type="Proteomes" id="UP000515158">
    <property type="component" value="Unplaced"/>
</dbReference>
<feature type="domain" description="Peptidase C45 hydrolase" evidence="2">
    <location>
        <begin position="255"/>
        <end position="500"/>
    </location>
</feature>
<reference evidence="4" key="1">
    <citation type="submission" date="2025-08" db="UniProtKB">
        <authorList>
            <consortium name="RefSeq"/>
        </authorList>
    </citation>
    <scope>IDENTIFICATION</scope>
    <source>
        <tissue evidence="4">Total insect</tissue>
    </source>
</reference>
<dbReference type="FunCoup" id="A0A6P8YG68">
    <property type="interactions" value="183"/>
</dbReference>
<evidence type="ECO:0000313" key="4">
    <source>
        <dbReference type="RefSeq" id="XP_034232952.1"/>
    </source>
</evidence>
<dbReference type="KEGG" id="tpal:117640533"/>
<evidence type="ECO:0000256" key="1">
    <source>
        <dbReference type="SAM" id="MobiDB-lite"/>
    </source>
</evidence>
<dbReference type="PANTHER" id="PTHR34180">
    <property type="entry name" value="PEPTIDASE C45"/>
    <property type="match status" value="1"/>
</dbReference>